<dbReference type="Proteomes" id="UP000035444">
    <property type="component" value="Unassembled WGS sequence"/>
</dbReference>
<organism evidence="2 3">
    <name type="scientific">Kiloniella spongiae</name>
    <dbReference type="NCBI Taxonomy" id="1489064"/>
    <lineage>
        <taxon>Bacteria</taxon>
        <taxon>Pseudomonadati</taxon>
        <taxon>Pseudomonadota</taxon>
        <taxon>Alphaproteobacteria</taxon>
        <taxon>Rhodospirillales</taxon>
        <taxon>Kiloniellaceae</taxon>
        <taxon>Kiloniella</taxon>
    </lineage>
</organism>
<name>A0A0H2M8Z6_9PROT</name>
<keyword evidence="1" id="KW-1133">Transmembrane helix</keyword>
<evidence type="ECO:0000313" key="3">
    <source>
        <dbReference type="Proteomes" id="UP000035444"/>
    </source>
</evidence>
<accession>A0A0H2M8Z6</accession>
<keyword evidence="3" id="KW-1185">Reference proteome</keyword>
<dbReference type="STRING" id="1489064.WH96_20155"/>
<dbReference type="SUPFAM" id="SSF52266">
    <property type="entry name" value="SGNH hydrolase"/>
    <property type="match status" value="1"/>
</dbReference>
<feature type="transmembrane region" description="Helical" evidence="1">
    <location>
        <begin position="7"/>
        <end position="29"/>
    </location>
</feature>
<keyword evidence="1" id="KW-0472">Membrane</keyword>
<proteinExistence type="predicted"/>
<comment type="caution">
    <text evidence="2">The sequence shown here is derived from an EMBL/GenBank/DDBJ whole genome shotgun (WGS) entry which is preliminary data.</text>
</comment>
<sequence>MPQNSKWILMVLIGFASITIPLNALVLIADPYSQFSLPSKYTSGIYKKIRFSGPGLARNAKYEIAVLGASAARPYSPEIIAELTKKKAINLAIDGGTAFEQKLMAEAVLKQKPYVTIVWQQAWLIHKWPEKSTRLGTNNFPYELYTKNPLNIVKYLNNPKSIYLSINSLLNTIPQDFTKTLGVTPWEKRVEVDDLEKNVQYYKGVAYKKALLEHPIHKQNKFNPITFDRRFAANVTSVVTTAPDARFIFILPPYPSLMNDVFFKIFPNDINYITRLRSSLETLTRTYKNVTVIDFQDRSNFLQNKRMYKDLLHFKNSYASVLLEEVFSRSNMLRN</sequence>
<keyword evidence="1" id="KW-0812">Transmembrane</keyword>
<evidence type="ECO:0000313" key="2">
    <source>
        <dbReference type="EMBL" id="KLN58964.1"/>
    </source>
</evidence>
<protein>
    <submittedName>
        <fullName evidence="2">Uncharacterized protein</fullName>
    </submittedName>
</protein>
<reference evidence="2 3" key="1">
    <citation type="submission" date="2015-03" db="EMBL/GenBank/DDBJ databases">
        <title>Genome Sequence of Kiloniella spongiae MEBiC09566, isolated from a marine sponge.</title>
        <authorList>
            <person name="Shao Z."/>
            <person name="Wang L."/>
            <person name="Li X."/>
        </authorList>
    </citation>
    <scope>NUCLEOTIDE SEQUENCE [LARGE SCALE GENOMIC DNA]</scope>
    <source>
        <strain evidence="2 3">MEBiC09566</strain>
    </source>
</reference>
<dbReference type="EMBL" id="LAQL01000023">
    <property type="protein sequence ID" value="KLN58964.1"/>
    <property type="molecule type" value="Genomic_DNA"/>
</dbReference>
<gene>
    <name evidence="2" type="ORF">WH96_20155</name>
</gene>
<dbReference type="RefSeq" id="WP_047766054.1">
    <property type="nucleotide sequence ID" value="NZ_LAQL01000023.1"/>
</dbReference>
<evidence type="ECO:0000256" key="1">
    <source>
        <dbReference type="SAM" id="Phobius"/>
    </source>
</evidence>
<dbReference type="AlphaFoldDB" id="A0A0H2M8Z6"/>
<dbReference type="OrthoDB" id="996097at2"/>